<comment type="caution">
    <text evidence="2">The sequence shown here is derived from an EMBL/GenBank/DDBJ whole genome shotgun (WGS) entry which is preliminary data.</text>
</comment>
<evidence type="ECO:0000313" key="2">
    <source>
        <dbReference type="EMBL" id="MBP1862007.1"/>
    </source>
</evidence>
<organism evidence="2 3">
    <name type="scientific">Rhizobium herbae</name>
    <dbReference type="NCBI Taxonomy" id="508661"/>
    <lineage>
        <taxon>Bacteria</taxon>
        <taxon>Pseudomonadati</taxon>
        <taxon>Pseudomonadota</taxon>
        <taxon>Alphaproteobacteria</taxon>
        <taxon>Hyphomicrobiales</taxon>
        <taxon>Rhizobiaceae</taxon>
        <taxon>Rhizobium/Agrobacterium group</taxon>
        <taxon>Rhizobium</taxon>
    </lineage>
</organism>
<reference evidence="2 3" key="1">
    <citation type="submission" date="2021-03" db="EMBL/GenBank/DDBJ databases">
        <title>Genomic Encyclopedia of Type Strains, Phase IV (KMG-IV): sequencing the most valuable type-strain genomes for metagenomic binning, comparative biology and taxonomic classification.</title>
        <authorList>
            <person name="Goeker M."/>
        </authorList>
    </citation>
    <scope>NUCLEOTIDE SEQUENCE [LARGE SCALE GENOMIC DNA]</scope>
    <source>
        <strain evidence="2 3">DSM 26427</strain>
    </source>
</reference>
<dbReference type="RefSeq" id="WP_209856891.1">
    <property type="nucleotide sequence ID" value="NZ_JAGGJV010000013.1"/>
</dbReference>
<feature type="region of interest" description="Disordered" evidence="1">
    <location>
        <begin position="1"/>
        <end position="21"/>
    </location>
</feature>
<proteinExistence type="predicted"/>
<evidence type="ECO:0000256" key="1">
    <source>
        <dbReference type="SAM" id="MobiDB-lite"/>
    </source>
</evidence>
<keyword evidence="3" id="KW-1185">Reference proteome</keyword>
<accession>A0ABS4EVQ3</accession>
<dbReference type="Proteomes" id="UP000823786">
    <property type="component" value="Unassembled WGS sequence"/>
</dbReference>
<protein>
    <submittedName>
        <fullName evidence="2">Uncharacterized protein</fullName>
    </submittedName>
</protein>
<evidence type="ECO:0000313" key="3">
    <source>
        <dbReference type="Proteomes" id="UP000823786"/>
    </source>
</evidence>
<dbReference type="EMBL" id="JAGGJV010000013">
    <property type="protein sequence ID" value="MBP1862007.1"/>
    <property type="molecule type" value="Genomic_DNA"/>
</dbReference>
<gene>
    <name evidence="2" type="ORF">J2Z75_005538</name>
</gene>
<sequence>MDIPANWPGGSHGRGSPARLPIPGPGLIKSHCCKACGVDAPYEDGHDAGKRVKLAIDRMATQLDGRKLDMGQHGVSIAEDTDTIKLAQASIVGFS</sequence>
<name>A0ABS4EVQ3_9HYPH</name>